<keyword evidence="11" id="KW-0670">Pyruvate</keyword>
<evidence type="ECO:0000256" key="4">
    <source>
        <dbReference type="ARBA" id="ARBA00022516"/>
    </source>
</evidence>
<comment type="caution">
    <text evidence="13">The sequence shown here is derived from an EMBL/GenBank/DDBJ whole genome shotgun (WGS) entry which is preliminary data.</text>
</comment>
<evidence type="ECO:0000256" key="9">
    <source>
        <dbReference type="ARBA" id="ARBA00023239"/>
    </source>
</evidence>
<dbReference type="Proteomes" id="UP000217065">
    <property type="component" value="Unassembled WGS sequence"/>
</dbReference>
<keyword evidence="5" id="KW-0210">Decarboxylase</keyword>
<dbReference type="GO" id="GO:0006646">
    <property type="term" value="P:phosphatidylethanolamine biosynthetic process"/>
    <property type="evidence" value="ECO:0007669"/>
    <property type="project" value="UniProtKB-UniPathway"/>
</dbReference>
<keyword evidence="7" id="KW-0865">Zymogen</keyword>
<evidence type="ECO:0000313" key="14">
    <source>
        <dbReference type="Proteomes" id="UP000217065"/>
    </source>
</evidence>
<name>A0A264W0L8_9BACL</name>
<evidence type="ECO:0000256" key="6">
    <source>
        <dbReference type="ARBA" id="ARBA00023098"/>
    </source>
</evidence>
<dbReference type="NCBIfam" id="NF002853">
    <property type="entry name" value="PRK03140.1"/>
    <property type="match status" value="1"/>
</dbReference>
<evidence type="ECO:0000256" key="11">
    <source>
        <dbReference type="ARBA" id="ARBA00023317"/>
    </source>
</evidence>
<reference evidence="13 14" key="1">
    <citation type="submission" date="2017-07" db="EMBL/GenBank/DDBJ databases">
        <title>Tetzosporium hominis gen.nov. sp.nov.</title>
        <authorList>
            <person name="Tetz G."/>
            <person name="Tetz V."/>
        </authorList>
    </citation>
    <scope>NUCLEOTIDE SEQUENCE [LARGE SCALE GENOMIC DNA]</scope>
    <source>
        <strain evidence="13 14">VT-49</strain>
    </source>
</reference>
<dbReference type="AlphaFoldDB" id="A0A264W0L8"/>
<dbReference type="EMBL" id="NOKQ01000289">
    <property type="protein sequence ID" value="OZS77136.1"/>
    <property type="molecule type" value="Genomic_DNA"/>
</dbReference>
<keyword evidence="6" id="KW-0443">Lipid metabolism</keyword>
<evidence type="ECO:0000256" key="7">
    <source>
        <dbReference type="ARBA" id="ARBA00023145"/>
    </source>
</evidence>
<dbReference type="EC" id="4.1.1.65" evidence="3"/>
<keyword evidence="14" id="KW-1185">Reference proteome</keyword>
<evidence type="ECO:0000256" key="1">
    <source>
        <dbReference type="ARBA" id="ARBA00001928"/>
    </source>
</evidence>
<dbReference type="Pfam" id="PF02666">
    <property type="entry name" value="PS_Dcarbxylase"/>
    <property type="match status" value="1"/>
</dbReference>
<protein>
    <recommendedName>
        <fullName evidence="3">phosphatidylserine decarboxylase</fullName>
        <ecNumber evidence="3">4.1.1.65</ecNumber>
    </recommendedName>
</protein>
<evidence type="ECO:0000256" key="2">
    <source>
        <dbReference type="ARBA" id="ARBA00005189"/>
    </source>
</evidence>
<keyword evidence="10" id="KW-1208">Phospholipid metabolism</keyword>
<dbReference type="PANTHER" id="PTHR10067">
    <property type="entry name" value="PHOSPHATIDYLSERINE DECARBOXYLASE"/>
    <property type="match status" value="1"/>
</dbReference>
<keyword evidence="4" id="KW-0444">Lipid biosynthesis</keyword>
<keyword evidence="8" id="KW-0594">Phospholipid biosynthesis</keyword>
<evidence type="ECO:0000256" key="12">
    <source>
        <dbReference type="ARBA" id="ARBA00024326"/>
    </source>
</evidence>
<dbReference type="InterPro" id="IPR003817">
    <property type="entry name" value="PS_Dcarbxylase"/>
</dbReference>
<keyword evidence="9" id="KW-0456">Lyase</keyword>
<dbReference type="OrthoDB" id="9802030at2"/>
<sequence length="259" mass="28994">MKRDLYQRFIELTNRPSTSSLLKTFTTSKASKWIIPSYIKTFRIDPTLASKSVGEFETLHDFFTRQLQPQVRPVDQNPKTFVSPVDAKVESFGEITEHGTFSVKGQDYSVERLLVRPEIAASYIGGQYMVLYLSPADYHRIHAPASGNVQEQYKSGGFSYPVNQLGLKYGKNPISDNFRVVSIVDTGEHDFAVIKVGAMFVNSIELLPTQDEWTKGQEVGYFAFGSTVVVLSPKDALEWRPSVQAGNKVQVGEPLADML</sequence>
<evidence type="ECO:0000256" key="3">
    <source>
        <dbReference type="ARBA" id="ARBA00012243"/>
    </source>
</evidence>
<dbReference type="PANTHER" id="PTHR10067:SF6">
    <property type="entry name" value="PHOSPHATIDYLSERINE DECARBOXYLASE PROENZYME, MITOCHONDRIAL"/>
    <property type="match status" value="1"/>
</dbReference>
<dbReference type="UniPathway" id="UPA00558"/>
<dbReference type="NCBIfam" id="TIGR00163">
    <property type="entry name" value="PS_decarb"/>
    <property type="match status" value="1"/>
</dbReference>
<accession>A0A264W0L8</accession>
<dbReference type="GO" id="GO:0004609">
    <property type="term" value="F:phosphatidylserine decarboxylase activity"/>
    <property type="evidence" value="ECO:0007669"/>
    <property type="project" value="UniProtKB-EC"/>
</dbReference>
<organism evidence="13 14">
    <name type="scientific">Tetzosporium hominis</name>
    <dbReference type="NCBI Taxonomy" id="2020506"/>
    <lineage>
        <taxon>Bacteria</taxon>
        <taxon>Bacillati</taxon>
        <taxon>Bacillota</taxon>
        <taxon>Bacilli</taxon>
        <taxon>Bacillales</taxon>
        <taxon>Caryophanaceae</taxon>
        <taxon>Tetzosporium</taxon>
    </lineage>
</organism>
<evidence type="ECO:0000256" key="10">
    <source>
        <dbReference type="ARBA" id="ARBA00023264"/>
    </source>
</evidence>
<comment type="cofactor">
    <cofactor evidence="1">
        <name>pyruvate</name>
        <dbReference type="ChEBI" id="CHEBI:15361"/>
    </cofactor>
</comment>
<dbReference type="InterPro" id="IPR033177">
    <property type="entry name" value="PSD-B"/>
</dbReference>
<evidence type="ECO:0000313" key="13">
    <source>
        <dbReference type="EMBL" id="OZS77136.1"/>
    </source>
</evidence>
<proteinExistence type="predicted"/>
<evidence type="ECO:0000256" key="5">
    <source>
        <dbReference type="ARBA" id="ARBA00022793"/>
    </source>
</evidence>
<gene>
    <name evidence="13" type="ORF">CF394_13340</name>
</gene>
<evidence type="ECO:0000256" key="8">
    <source>
        <dbReference type="ARBA" id="ARBA00023209"/>
    </source>
</evidence>
<comment type="pathway">
    <text evidence="12">Phospholipid metabolism; phosphatidylethanolamine biosynthesis.</text>
</comment>
<comment type="pathway">
    <text evidence="2">Lipid metabolism.</text>
</comment>